<name>A0ACC1NZH4_9HYPO</name>
<proteinExistence type="predicted"/>
<evidence type="ECO:0000313" key="1">
    <source>
        <dbReference type="EMBL" id="KAJ2983703.1"/>
    </source>
</evidence>
<evidence type="ECO:0000313" key="2">
    <source>
        <dbReference type="Proteomes" id="UP001143910"/>
    </source>
</evidence>
<dbReference type="EMBL" id="JANJQO010000019">
    <property type="protein sequence ID" value="KAJ2983703.1"/>
    <property type="molecule type" value="Genomic_DNA"/>
</dbReference>
<gene>
    <name evidence="1" type="ORF">NQ176_g493</name>
</gene>
<sequence>MPMHMRKGIVASASAKEAKRRREAKENGVILERSAQGKKKSSARGGRNERGVDGPGIGRFKGAELRINAGEEGEQDVDEFEQELHSAKIETAFGIGVQDFSFYIYIYIYSGF</sequence>
<accession>A0ACC1NZH4</accession>
<protein>
    <submittedName>
        <fullName evidence="1">Uncharacterized protein</fullName>
    </submittedName>
</protein>
<reference evidence="1" key="1">
    <citation type="submission" date="2022-08" db="EMBL/GenBank/DDBJ databases">
        <title>Genome Sequence of Lecanicillium fungicola.</title>
        <authorList>
            <person name="Buettner E."/>
        </authorList>
    </citation>
    <scope>NUCLEOTIDE SEQUENCE</scope>
    <source>
        <strain evidence="1">Babe33</strain>
    </source>
</reference>
<comment type="caution">
    <text evidence="1">The sequence shown here is derived from an EMBL/GenBank/DDBJ whole genome shotgun (WGS) entry which is preliminary data.</text>
</comment>
<keyword evidence="2" id="KW-1185">Reference proteome</keyword>
<organism evidence="1 2">
    <name type="scientific">Zarea fungicola</name>
    <dbReference type="NCBI Taxonomy" id="93591"/>
    <lineage>
        <taxon>Eukaryota</taxon>
        <taxon>Fungi</taxon>
        <taxon>Dikarya</taxon>
        <taxon>Ascomycota</taxon>
        <taxon>Pezizomycotina</taxon>
        <taxon>Sordariomycetes</taxon>
        <taxon>Hypocreomycetidae</taxon>
        <taxon>Hypocreales</taxon>
        <taxon>Cordycipitaceae</taxon>
        <taxon>Zarea</taxon>
    </lineage>
</organism>
<dbReference type="Proteomes" id="UP001143910">
    <property type="component" value="Unassembled WGS sequence"/>
</dbReference>